<gene>
    <name evidence="3" type="ORF">EXY26_15850</name>
</gene>
<protein>
    <submittedName>
        <fullName evidence="3">Histidine phosphatase family protein</fullName>
    </submittedName>
</protein>
<dbReference type="GO" id="GO:0005737">
    <property type="term" value="C:cytoplasm"/>
    <property type="evidence" value="ECO:0007669"/>
    <property type="project" value="TreeGrafter"/>
</dbReference>
<dbReference type="InterPro" id="IPR013078">
    <property type="entry name" value="His_Pase_superF_clade-1"/>
</dbReference>
<name>A0A4Y8TRP4_9MICC</name>
<feature type="binding site" evidence="2">
    <location>
        <begin position="27"/>
        <end position="34"/>
    </location>
    <ligand>
        <name>substrate</name>
    </ligand>
</feature>
<feature type="active site" description="Tele-phosphohistidine intermediate" evidence="1">
    <location>
        <position position="28"/>
    </location>
</feature>
<dbReference type="PANTHER" id="PTHR48100">
    <property type="entry name" value="BROAD-SPECIFICITY PHOSPHATASE YOR283W-RELATED"/>
    <property type="match status" value="1"/>
</dbReference>
<feature type="binding site" evidence="2">
    <location>
        <position position="77"/>
    </location>
    <ligand>
        <name>substrate</name>
    </ligand>
</feature>
<sequence>MVSLATSLYLPHRFRWENGRMKLGFVRHGQTQWNLEGRLQGSSDIPLNDTGRSQAREAVGVLDGGQWDAIVSSPLSRARETAQIIAEGLGLELGPSYDLLIERDYAQGEGMVETEALALWPDKHGGGIEPLESVVDRGLRAMAHIASDYPGKNVAVICHGTIIRYTLSHFAGYKLDTIRNGSVAIIGNETGKWQLELVNDQVPEQLAR</sequence>
<evidence type="ECO:0000256" key="1">
    <source>
        <dbReference type="PIRSR" id="PIRSR613078-1"/>
    </source>
</evidence>
<dbReference type="Proteomes" id="UP000297638">
    <property type="component" value="Unassembled WGS sequence"/>
</dbReference>
<dbReference type="PANTHER" id="PTHR48100:SF59">
    <property type="entry name" value="ADENOSYLCOBALAMIN_ALPHA-RIBAZOLE PHOSPHATASE"/>
    <property type="match status" value="1"/>
</dbReference>
<dbReference type="SMART" id="SM00855">
    <property type="entry name" value="PGAM"/>
    <property type="match status" value="1"/>
</dbReference>
<dbReference type="AlphaFoldDB" id="A0A4Y8TRP4"/>
<evidence type="ECO:0000313" key="4">
    <source>
        <dbReference type="Proteomes" id="UP000297638"/>
    </source>
</evidence>
<dbReference type="EMBL" id="SPDS01000003">
    <property type="protein sequence ID" value="TFH54527.1"/>
    <property type="molecule type" value="Genomic_DNA"/>
</dbReference>
<dbReference type="CDD" id="cd07067">
    <property type="entry name" value="HP_PGM_like"/>
    <property type="match status" value="1"/>
</dbReference>
<dbReference type="InterPro" id="IPR050275">
    <property type="entry name" value="PGM_Phosphatase"/>
</dbReference>
<dbReference type="Pfam" id="PF00300">
    <property type="entry name" value="His_Phos_1"/>
    <property type="match status" value="1"/>
</dbReference>
<evidence type="ECO:0000256" key="2">
    <source>
        <dbReference type="PIRSR" id="PIRSR613078-2"/>
    </source>
</evidence>
<evidence type="ECO:0000313" key="3">
    <source>
        <dbReference type="EMBL" id="TFH54527.1"/>
    </source>
</evidence>
<dbReference type="GO" id="GO:0016791">
    <property type="term" value="F:phosphatase activity"/>
    <property type="evidence" value="ECO:0007669"/>
    <property type="project" value="TreeGrafter"/>
</dbReference>
<dbReference type="InterPro" id="IPR029033">
    <property type="entry name" value="His_PPase_superfam"/>
</dbReference>
<reference evidence="3 4" key="1">
    <citation type="submission" date="2019-03" db="EMBL/GenBank/DDBJ databases">
        <title>Glutamicibacter sp. LJH19 genome.</title>
        <authorList>
            <person name="Sinai Borker S."/>
            <person name="Kumar R."/>
        </authorList>
    </citation>
    <scope>NUCLEOTIDE SEQUENCE [LARGE SCALE GENOMIC DNA]</scope>
    <source>
        <strain evidence="3 4">LJH19</strain>
    </source>
</reference>
<dbReference type="SUPFAM" id="SSF53254">
    <property type="entry name" value="Phosphoglycerate mutase-like"/>
    <property type="match status" value="1"/>
</dbReference>
<organism evidence="3 4">
    <name type="scientific">Glutamicibacter arilaitensis</name>
    <dbReference type="NCBI Taxonomy" id="256701"/>
    <lineage>
        <taxon>Bacteria</taxon>
        <taxon>Bacillati</taxon>
        <taxon>Actinomycetota</taxon>
        <taxon>Actinomycetes</taxon>
        <taxon>Micrococcales</taxon>
        <taxon>Micrococcaceae</taxon>
        <taxon>Glutamicibacter</taxon>
    </lineage>
</organism>
<proteinExistence type="predicted"/>
<accession>A0A4Y8TRP4</accession>
<comment type="caution">
    <text evidence="3">The sequence shown here is derived from an EMBL/GenBank/DDBJ whole genome shotgun (WGS) entry which is preliminary data.</text>
</comment>
<dbReference type="Gene3D" id="3.40.50.1240">
    <property type="entry name" value="Phosphoglycerate mutase-like"/>
    <property type="match status" value="1"/>
</dbReference>
<feature type="binding site" evidence="2">
    <location>
        <begin position="102"/>
        <end position="105"/>
    </location>
    <ligand>
        <name>substrate</name>
    </ligand>
</feature>
<feature type="active site" description="Proton donor/acceptor" evidence="1">
    <location>
        <position position="102"/>
    </location>
</feature>